<gene>
    <name evidence="3" type="ORF">K402DRAFT_434411</name>
</gene>
<evidence type="ECO:0000313" key="4">
    <source>
        <dbReference type="Proteomes" id="UP000800041"/>
    </source>
</evidence>
<accession>A0A6G1GUV7</accession>
<keyword evidence="4" id="KW-1185">Reference proteome</keyword>
<proteinExistence type="predicted"/>
<organism evidence="3 4">
    <name type="scientific">Aulographum hederae CBS 113979</name>
    <dbReference type="NCBI Taxonomy" id="1176131"/>
    <lineage>
        <taxon>Eukaryota</taxon>
        <taxon>Fungi</taxon>
        <taxon>Dikarya</taxon>
        <taxon>Ascomycota</taxon>
        <taxon>Pezizomycotina</taxon>
        <taxon>Dothideomycetes</taxon>
        <taxon>Pleosporomycetidae</taxon>
        <taxon>Aulographales</taxon>
        <taxon>Aulographaceae</taxon>
    </lineage>
</organism>
<dbReference type="Pfam" id="PF03184">
    <property type="entry name" value="DDE_1"/>
    <property type="match status" value="1"/>
</dbReference>
<feature type="compositionally biased region" description="Acidic residues" evidence="1">
    <location>
        <begin position="503"/>
        <end position="516"/>
    </location>
</feature>
<name>A0A6G1GUV7_9PEZI</name>
<dbReference type="OrthoDB" id="5425161at2759"/>
<evidence type="ECO:0000313" key="3">
    <source>
        <dbReference type="EMBL" id="KAF1984560.1"/>
    </source>
</evidence>
<protein>
    <submittedName>
        <fullName evidence="3">DDE-domain-containing protein</fullName>
    </submittedName>
</protein>
<dbReference type="PANTHER" id="PTHR19303">
    <property type="entry name" value="TRANSPOSON"/>
    <property type="match status" value="1"/>
</dbReference>
<dbReference type="GO" id="GO:0003677">
    <property type="term" value="F:DNA binding"/>
    <property type="evidence" value="ECO:0007669"/>
    <property type="project" value="TreeGrafter"/>
</dbReference>
<sequence>MVGSMAAGLCKKQPGKDWVPRFVGRHREHLQIGFLEGFDLSRKKADNAFEYRRFFEKLAEKMEALEILAQNTYNMDEKGFLIGVLNKMKRVYSSQNPPKGAGQDGNRNWITIIATICADGTFLPPGIIYAGGGDLQYSWLVNWSIDKLAFFSSTPSGWTNDELGLSWLQKVFKPYSKNKPGFKEGQYRLLFIDGHGSHLTVPFIKYCIQHDIILVAYPPHSTHRLQPLDVSLFSPLSTYYSQNLNERLFLTQGLSGISQKDFFDLFWPAYLRAFTESNILSGFRKTGLYPLDAKQVLSQLPSRPDPQKELKSGDTSSRNMINCLLFEAFAGSDVSSKSRQKIAATIHELATQNQILNAENSGLRETIKMEKKKRIPRQRVMEKYREPDSKAAFFTPAKVAKALDEIANQEKNKKLENARKAAEEKAKEVTRQEKQALQKEKQTERKEAQKKRLEDKESKARDRAEIHAANAASRQLQNENKGARARRPRLPQTPKKINAIAEPIDEYEDSDDEEGEAAGGRRICRPRRKLCLPLRFQE</sequence>
<dbReference type="GO" id="GO:0005634">
    <property type="term" value="C:nucleus"/>
    <property type="evidence" value="ECO:0007669"/>
    <property type="project" value="TreeGrafter"/>
</dbReference>
<feature type="region of interest" description="Disordered" evidence="1">
    <location>
        <begin position="410"/>
        <end position="524"/>
    </location>
</feature>
<dbReference type="Proteomes" id="UP000800041">
    <property type="component" value="Unassembled WGS sequence"/>
</dbReference>
<dbReference type="PANTHER" id="PTHR19303:SF74">
    <property type="entry name" value="POGO TRANSPOSABLE ELEMENT WITH KRAB DOMAIN"/>
    <property type="match status" value="1"/>
</dbReference>
<dbReference type="InterPro" id="IPR050863">
    <property type="entry name" value="CenT-Element_Derived"/>
</dbReference>
<dbReference type="AlphaFoldDB" id="A0A6G1GUV7"/>
<evidence type="ECO:0000256" key="1">
    <source>
        <dbReference type="SAM" id="MobiDB-lite"/>
    </source>
</evidence>
<reference evidence="3" key="1">
    <citation type="journal article" date="2020" name="Stud. Mycol.">
        <title>101 Dothideomycetes genomes: a test case for predicting lifestyles and emergence of pathogens.</title>
        <authorList>
            <person name="Haridas S."/>
            <person name="Albert R."/>
            <person name="Binder M."/>
            <person name="Bloem J."/>
            <person name="Labutti K."/>
            <person name="Salamov A."/>
            <person name="Andreopoulos B."/>
            <person name="Baker S."/>
            <person name="Barry K."/>
            <person name="Bills G."/>
            <person name="Bluhm B."/>
            <person name="Cannon C."/>
            <person name="Castanera R."/>
            <person name="Culley D."/>
            <person name="Daum C."/>
            <person name="Ezra D."/>
            <person name="Gonzalez J."/>
            <person name="Henrissat B."/>
            <person name="Kuo A."/>
            <person name="Liang C."/>
            <person name="Lipzen A."/>
            <person name="Lutzoni F."/>
            <person name="Magnuson J."/>
            <person name="Mondo S."/>
            <person name="Nolan M."/>
            <person name="Ohm R."/>
            <person name="Pangilinan J."/>
            <person name="Park H.-J."/>
            <person name="Ramirez L."/>
            <person name="Alfaro M."/>
            <person name="Sun H."/>
            <person name="Tritt A."/>
            <person name="Yoshinaga Y."/>
            <person name="Zwiers L.-H."/>
            <person name="Turgeon B."/>
            <person name="Goodwin S."/>
            <person name="Spatafora J."/>
            <person name="Crous P."/>
            <person name="Grigoriev I."/>
        </authorList>
    </citation>
    <scope>NUCLEOTIDE SEQUENCE</scope>
    <source>
        <strain evidence="3">CBS 113979</strain>
    </source>
</reference>
<feature type="compositionally biased region" description="Basic and acidic residues" evidence="1">
    <location>
        <begin position="410"/>
        <end position="466"/>
    </location>
</feature>
<dbReference type="EMBL" id="ML977167">
    <property type="protein sequence ID" value="KAF1984560.1"/>
    <property type="molecule type" value="Genomic_DNA"/>
</dbReference>
<evidence type="ECO:0000259" key="2">
    <source>
        <dbReference type="Pfam" id="PF03184"/>
    </source>
</evidence>
<feature type="domain" description="DDE-1" evidence="2">
    <location>
        <begin position="107"/>
        <end position="282"/>
    </location>
</feature>
<dbReference type="InterPro" id="IPR004875">
    <property type="entry name" value="DDE_SF_endonuclease_dom"/>
</dbReference>